<dbReference type="Pfam" id="PF09814">
    <property type="entry name" value="HECT_2"/>
    <property type="match status" value="1"/>
</dbReference>
<evidence type="ECO:0000313" key="1">
    <source>
        <dbReference type="EMBL" id="TBU09268.1"/>
    </source>
</evidence>
<reference evidence="1 2" key="1">
    <citation type="submission" date="2017-12" db="EMBL/GenBank/DDBJ databases">
        <authorList>
            <person name="Pombert J.-F."/>
            <person name="Haag K.L."/>
            <person name="Ebert D."/>
        </authorList>
    </citation>
    <scope>NUCLEOTIDE SEQUENCE [LARGE SCALE GENOMIC DNA]</scope>
    <source>
        <strain evidence="1">BE-OM-2</strain>
    </source>
</reference>
<dbReference type="VEuPathDB" id="MicrosporidiaDB:CWI36_0044p0040"/>
<dbReference type="STRING" id="148818.A0A4Q9LLR5"/>
<name>A0A4Q9LLR5_9MICR</name>
<dbReference type="InterPro" id="IPR019193">
    <property type="entry name" value="UBQ-conj_enz_E2-bd_prot"/>
</dbReference>
<dbReference type="AlphaFoldDB" id="A0A4Q9LLR5"/>
<dbReference type="EMBL" id="PITI01000044">
    <property type="protein sequence ID" value="TBU09268.1"/>
    <property type="molecule type" value="Genomic_DNA"/>
</dbReference>
<keyword evidence="2" id="KW-1185">Reference proteome</keyword>
<organism evidence="1 2">
    <name type="scientific">Hamiltosporidium magnivora</name>
    <dbReference type="NCBI Taxonomy" id="148818"/>
    <lineage>
        <taxon>Eukaryota</taxon>
        <taxon>Fungi</taxon>
        <taxon>Fungi incertae sedis</taxon>
        <taxon>Microsporidia</taxon>
        <taxon>Dubosqiidae</taxon>
        <taxon>Hamiltosporidium</taxon>
    </lineage>
</organism>
<comment type="caution">
    <text evidence="1">The sequence shown here is derived from an EMBL/GenBank/DDBJ whole genome shotgun (WGS) entry which is preliminary data.</text>
</comment>
<dbReference type="Proteomes" id="UP000291404">
    <property type="component" value="Unassembled WGS sequence"/>
</dbReference>
<dbReference type="VEuPathDB" id="MicrosporidiaDB:CWI39_0023p0020"/>
<gene>
    <name evidence="1" type="ORF">CWI36_0044p0040</name>
</gene>
<evidence type="ECO:0000313" key="2">
    <source>
        <dbReference type="Proteomes" id="UP000291404"/>
    </source>
</evidence>
<protein>
    <submittedName>
        <fullName evidence="1">Uncharacterized protein</fullName>
    </submittedName>
</protein>
<accession>A0A4Q9LLR5</accession>
<proteinExistence type="predicted"/>
<sequence>MILEIFLKLKRCYIYSNEKDEIEKFKLFLNSVNLEYKETEEKNILSLNLTKNTNNLSDKLNTETEFEINELKCKCGNNFDIKSFNRLPTEGWQEYIDMWSCHNLEFKEVAKLEMRPRKKGILYSNFYFFINKNDFPCSCFQTENKNNINVFTNTQNNVYKVFFNQISLNISDNTLIFIFFKEYFLNNNEFIFQHENINYEIKYFEDILIYEGQYIEIESLFKEEEYQNKLENVCKKAIKIGFKESDMIVTHKNLLNIFFCKYIYNICVSKSIPIKIMDYNISFITE</sequence>